<evidence type="ECO:0000256" key="5">
    <source>
        <dbReference type="ARBA" id="ARBA00022485"/>
    </source>
</evidence>
<dbReference type="Proteomes" id="UP000595897">
    <property type="component" value="Chromosome"/>
</dbReference>
<dbReference type="PANTHER" id="PTHR24960">
    <property type="entry name" value="PHOTOSYSTEM I IRON-SULFUR CENTER-RELATED"/>
    <property type="match status" value="1"/>
</dbReference>
<dbReference type="GO" id="GO:0051539">
    <property type="term" value="F:4 iron, 4 sulfur cluster binding"/>
    <property type="evidence" value="ECO:0007669"/>
    <property type="project" value="UniProtKB-UniRule"/>
</dbReference>
<sequence length="55" mass="5333">MAYTITDGCVSCGACAAECPVGAISEGAEHYEIDADACLDCGACAATCPTGAIEG</sequence>
<dbReference type="PROSITE" id="PS51379">
    <property type="entry name" value="4FE4S_FER_2"/>
    <property type="match status" value="2"/>
</dbReference>
<protein>
    <recommendedName>
        <fullName evidence="3 10">Ferredoxin</fullName>
    </recommendedName>
</protein>
<keyword evidence="13" id="KW-1185">Reference proteome</keyword>
<accession>A0A7R7EPY2</accession>
<evidence type="ECO:0000256" key="4">
    <source>
        <dbReference type="ARBA" id="ARBA00022448"/>
    </source>
</evidence>
<reference evidence="12 13" key="1">
    <citation type="submission" date="2020-11" db="EMBL/GenBank/DDBJ databases">
        <title>Draft genome sequencing of a Lachnospiraceae strain isolated from anoxic soil subjected to BSD treatment.</title>
        <authorList>
            <person name="Uek A."/>
            <person name="Tonouchi A."/>
        </authorList>
    </citation>
    <scope>NUCLEOTIDE SEQUENCE [LARGE SCALE GENOMIC DNA]</scope>
    <source>
        <strain evidence="12 13">TB5</strain>
    </source>
</reference>
<evidence type="ECO:0000256" key="2">
    <source>
        <dbReference type="ARBA" id="ARBA00003532"/>
    </source>
</evidence>
<dbReference type="PROSITE" id="PS00198">
    <property type="entry name" value="4FE4S_FER_1"/>
    <property type="match status" value="2"/>
</dbReference>
<evidence type="ECO:0000313" key="13">
    <source>
        <dbReference type="Proteomes" id="UP000595897"/>
    </source>
</evidence>
<dbReference type="Gene3D" id="3.30.70.20">
    <property type="match status" value="1"/>
</dbReference>
<dbReference type="KEGG" id="ahb:bsdtb5_41270"/>
<evidence type="ECO:0000259" key="11">
    <source>
        <dbReference type="PROSITE" id="PS51379"/>
    </source>
</evidence>
<keyword evidence="8 10" id="KW-0408">Iron</keyword>
<evidence type="ECO:0000256" key="10">
    <source>
        <dbReference type="RuleBase" id="RU365098"/>
    </source>
</evidence>
<evidence type="ECO:0000256" key="8">
    <source>
        <dbReference type="ARBA" id="ARBA00023004"/>
    </source>
</evidence>
<dbReference type="Pfam" id="PF13187">
    <property type="entry name" value="Fer4_9"/>
    <property type="match status" value="1"/>
</dbReference>
<dbReference type="InterPro" id="IPR050157">
    <property type="entry name" value="PSI_iron-sulfur_center"/>
</dbReference>
<proteinExistence type="predicted"/>
<dbReference type="InterPro" id="IPR017896">
    <property type="entry name" value="4Fe4S_Fe-S-bd"/>
</dbReference>
<evidence type="ECO:0000256" key="7">
    <source>
        <dbReference type="ARBA" id="ARBA00022982"/>
    </source>
</evidence>
<dbReference type="GO" id="GO:0009055">
    <property type="term" value="F:electron transfer activity"/>
    <property type="evidence" value="ECO:0007669"/>
    <property type="project" value="UniProtKB-UniRule"/>
</dbReference>
<dbReference type="InterPro" id="IPR000813">
    <property type="entry name" value="7Fe_ferredoxin"/>
</dbReference>
<keyword evidence="6 10" id="KW-0479">Metal-binding</keyword>
<comment type="function">
    <text evidence="2 10">Ferredoxins are iron-sulfur proteins that transfer electrons in a wide variety of metabolic reactions.</text>
</comment>
<comment type="cofactor">
    <cofactor evidence="1 10">
        <name>[4Fe-4S] cluster</name>
        <dbReference type="ChEBI" id="CHEBI:49883"/>
    </cofactor>
</comment>
<gene>
    <name evidence="12" type="ORF">bsdtb5_41270</name>
</gene>
<evidence type="ECO:0000256" key="1">
    <source>
        <dbReference type="ARBA" id="ARBA00001966"/>
    </source>
</evidence>
<keyword evidence="4 10" id="KW-0813">Transport</keyword>
<organism evidence="12 13">
    <name type="scientific">Anaeromicropila herbilytica</name>
    <dbReference type="NCBI Taxonomy" id="2785025"/>
    <lineage>
        <taxon>Bacteria</taxon>
        <taxon>Bacillati</taxon>
        <taxon>Bacillota</taxon>
        <taxon>Clostridia</taxon>
        <taxon>Lachnospirales</taxon>
        <taxon>Lachnospiraceae</taxon>
        <taxon>Anaeromicropila</taxon>
    </lineage>
</organism>
<name>A0A7R7EPY2_9FIRM</name>
<dbReference type="SUPFAM" id="SSF54862">
    <property type="entry name" value="4Fe-4S ferredoxins"/>
    <property type="match status" value="1"/>
</dbReference>
<dbReference type="InterPro" id="IPR017900">
    <property type="entry name" value="4Fe4S_Fe_S_CS"/>
</dbReference>
<dbReference type="GO" id="GO:0046872">
    <property type="term" value="F:metal ion binding"/>
    <property type="evidence" value="ECO:0007669"/>
    <property type="project" value="UniProtKB-UniRule"/>
</dbReference>
<feature type="domain" description="4Fe-4S ferredoxin-type" evidence="11">
    <location>
        <begin position="1"/>
        <end position="25"/>
    </location>
</feature>
<keyword evidence="7 10" id="KW-0249">Electron transport</keyword>
<evidence type="ECO:0000256" key="9">
    <source>
        <dbReference type="ARBA" id="ARBA00023014"/>
    </source>
</evidence>
<evidence type="ECO:0000256" key="3">
    <source>
        <dbReference type="ARBA" id="ARBA00013529"/>
    </source>
</evidence>
<evidence type="ECO:0000313" key="12">
    <source>
        <dbReference type="EMBL" id="BCN32832.1"/>
    </source>
</evidence>
<dbReference type="RefSeq" id="WP_271713844.1">
    <property type="nucleotide sequence ID" value="NZ_AP024169.1"/>
</dbReference>
<keyword evidence="9 10" id="KW-0411">Iron-sulfur</keyword>
<dbReference type="PANTHER" id="PTHR24960:SF79">
    <property type="entry name" value="PHOTOSYSTEM I IRON-SULFUR CENTER"/>
    <property type="match status" value="1"/>
</dbReference>
<keyword evidence="5 10" id="KW-0004">4Fe-4S</keyword>
<dbReference type="EMBL" id="AP024169">
    <property type="protein sequence ID" value="BCN32832.1"/>
    <property type="molecule type" value="Genomic_DNA"/>
</dbReference>
<dbReference type="GO" id="GO:0005737">
    <property type="term" value="C:cytoplasm"/>
    <property type="evidence" value="ECO:0007669"/>
    <property type="project" value="TreeGrafter"/>
</dbReference>
<dbReference type="PRINTS" id="PR00354">
    <property type="entry name" value="7FE8SFRDOXIN"/>
</dbReference>
<feature type="domain" description="4Fe-4S ferredoxin-type" evidence="11">
    <location>
        <begin position="29"/>
        <end position="55"/>
    </location>
</feature>
<dbReference type="AlphaFoldDB" id="A0A7R7EPY2"/>
<evidence type="ECO:0000256" key="6">
    <source>
        <dbReference type="ARBA" id="ARBA00022723"/>
    </source>
</evidence>